<dbReference type="InterPro" id="IPR008258">
    <property type="entry name" value="Transglycosylase_SLT_dom_1"/>
</dbReference>
<reference evidence="3 4" key="1">
    <citation type="submission" date="2023-01" db="EMBL/GenBank/DDBJ databases">
        <authorList>
            <person name="Yoon J.-W."/>
        </authorList>
    </citation>
    <scope>NUCLEOTIDE SEQUENCE [LARGE SCALE GENOMIC DNA]</scope>
    <source>
        <strain evidence="3 4">KMU-50</strain>
    </source>
</reference>
<dbReference type="SUPFAM" id="SSF53955">
    <property type="entry name" value="Lysozyme-like"/>
    <property type="match status" value="1"/>
</dbReference>
<name>A0ABT4W3R9_9RHOB</name>
<dbReference type="CDD" id="cd00442">
    <property type="entry name" value="Lyz-like"/>
    <property type="match status" value="1"/>
</dbReference>
<dbReference type="RefSeq" id="WP_271054139.1">
    <property type="nucleotide sequence ID" value="NZ_JAQIIO010000004.1"/>
</dbReference>
<gene>
    <name evidence="3" type="ORF">O2N63_10130</name>
</gene>
<dbReference type="Gene3D" id="1.10.530.10">
    <property type="match status" value="1"/>
</dbReference>
<evidence type="ECO:0000313" key="4">
    <source>
        <dbReference type="Proteomes" id="UP001528040"/>
    </source>
</evidence>
<evidence type="ECO:0000256" key="1">
    <source>
        <dbReference type="ARBA" id="ARBA00009387"/>
    </source>
</evidence>
<organism evidence="3 4">
    <name type="scientific">Aliiroseovarius salicola</name>
    <dbReference type="NCBI Taxonomy" id="3009082"/>
    <lineage>
        <taxon>Bacteria</taxon>
        <taxon>Pseudomonadati</taxon>
        <taxon>Pseudomonadota</taxon>
        <taxon>Alphaproteobacteria</taxon>
        <taxon>Rhodobacterales</taxon>
        <taxon>Paracoccaceae</taxon>
        <taxon>Aliiroseovarius</taxon>
    </lineage>
</organism>
<sequence length="198" mass="21433">MNTKSLLICGVVFLSGCVAQEQEVVTTRSAPELTMRWDHLSEGPSWTTATMSALDSHGTVLADLVPADIEEWCPDYPNQSRTGRNAFWTGMLSALAKHESTWRPDAVGGGGKWYGLVQILPGTARGYGCEARSGGALKNGVANLNCAVRIIAQTVPRDGVVSRGMRGIAADWGPFHSARKREDMRAWVQAQPYCRAPS</sequence>
<proteinExistence type="inferred from homology"/>
<feature type="domain" description="Transglycosylase SLT" evidence="2">
    <location>
        <begin position="81"/>
        <end position="154"/>
    </location>
</feature>
<evidence type="ECO:0000313" key="3">
    <source>
        <dbReference type="EMBL" id="MDA5094442.1"/>
    </source>
</evidence>
<protein>
    <submittedName>
        <fullName evidence="3">Transglycosylase SLT domain-containing protein</fullName>
    </submittedName>
</protein>
<comment type="caution">
    <text evidence="3">The sequence shown here is derived from an EMBL/GenBank/DDBJ whole genome shotgun (WGS) entry which is preliminary data.</text>
</comment>
<dbReference type="PROSITE" id="PS51257">
    <property type="entry name" value="PROKAR_LIPOPROTEIN"/>
    <property type="match status" value="1"/>
</dbReference>
<comment type="similarity">
    <text evidence="1">Belongs to the virb1 family.</text>
</comment>
<dbReference type="EMBL" id="JAQIIO010000004">
    <property type="protein sequence ID" value="MDA5094442.1"/>
    <property type="molecule type" value="Genomic_DNA"/>
</dbReference>
<evidence type="ECO:0000259" key="2">
    <source>
        <dbReference type="Pfam" id="PF01464"/>
    </source>
</evidence>
<keyword evidence="4" id="KW-1185">Reference proteome</keyword>
<dbReference type="Proteomes" id="UP001528040">
    <property type="component" value="Unassembled WGS sequence"/>
</dbReference>
<dbReference type="InterPro" id="IPR023346">
    <property type="entry name" value="Lysozyme-like_dom_sf"/>
</dbReference>
<accession>A0ABT4W3R9</accession>
<dbReference type="Pfam" id="PF01464">
    <property type="entry name" value="SLT"/>
    <property type="match status" value="1"/>
</dbReference>